<evidence type="ECO:0000313" key="4">
    <source>
        <dbReference type="EMBL" id="QOZ41730.1"/>
    </source>
</evidence>
<dbReference type="SUPFAM" id="SSF53137">
    <property type="entry name" value="Translational machinery components"/>
    <property type="match status" value="1"/>
</dbReference>
<dbReference type="Pfam" id="PF00411">
    <property type="entry name" value="Ribosomal_S11"/>
    <property type="match status" value="1"/>
</dbReference>
<sequence>MITKNTKISKKFIEKKDGIIHIQTTSNNTIATLTDMQGNTIYFVSAGSLGFKNSRKSTTYASGVVAEDLAMKAYKSGYRNVIVKVKGLGFGKRTAVRSLQKSNLIVTQLQEVTPIVYNGCRPPKKRRT</sequence>
<evidence type="ECO:0000256" key="2">
    <source>
        <dbReference type="ARBA" id="ARBA00022980"/>
    </source>
</evidence>
<evidence type="ECO:0000256" key="1">
    <source>
        <dbReference type="ARBA" id="ARBA00006194"/>
    </source>
</evidence>
<dbReference type="HAMAP" id="MF_01310">
    <property type="entry name" value="Ribosomal_uS11"/>
    <property type="match status" value="1"/>
</dbReference>
<dbReference type="AlphaFoldDB" id="A0A873HX83"/>
<dbReference type="InterPro" id="IPR036967">
    <property type="entry name" value="Ribosomal_uS11_sf"/>
</dbReference>
<dbReference type="GO" id="GO:0003735">
    <property type="term" value="F:structural constituent of ribosome"/>
    <property type="evidence" value="ECO:0007669"/>
    <property type="project" value="InterPro"/>
</dbReference>
<comment type="similarity">
    <text evidence="1">Belongs to the universal ribosomal protein uS11 family.</text>
</comment>
<keyword evidence="3" id="KW-0687">Ribonucleoprotein</keyword>
<dbReference type="NCBIfam" id="NF003698">
    <property type="entry name" value="PRK05309.1"/>
    <property type="match status" value="1"/>
</dbReference>
<dbReference type="GO" id="GO:1990904">
    <property type="term" value="C:ribonucleoprotein complex"/>
    <property type="evidence" value="ECO:0007669"/>
    <property type="project" value="UniProtKB-KW"/>
</dbReference>
<dbReference type="EMBL" id="MN794237">
    <property type="protein sequence ID" value="QOZ41730.1"/>
    <property type="molecule type" value="Genomic_DNA"/>
</dbReference>
<gene>
    <name evidence="4" type="primary">rps11</name>
    <name evidence="4" type="ORF">DBVPGmt_028</name>
</gene>
<organism evidence="4">
    <name type="scientific">Prototheca wickerhamii</name>
    <dbReference type="NCBI Taxonomy" id="3111"/>
    <lineage>
        <taxon>Eukaryota</taxon>
        <taxon>Viridiplantae</taxon>
        <taxon>Chlorophyta</taxon>
        <taxon>core chlorophytes</taxon>
        <taxon>Trebouxiophyceae</taxon>
        <taxon>Chlorellales</taxon>
        <taxon>Chlorellaceae</taxon>
        <taxon>Prototheca</taxon>
    </lineage>
</organism>
<evidence type="ECO:0000256" key="3">
    <source>
        <dbReference type="ARBA" id="ARBA00023274"/>
    </source>
</evidence>
<proteinExistence type="inferred from homology"/>
<keyword evidence="2 4" id="KW-0689">Ribosomal protein</keyword>
<dbReference type="PANTHER" id="PTHR11759">
    <property type="entry name" value="40S RIBOSOMAL PROTEIN S14/30S RIBOSOMAL PROTEIN S11"/>
    <property type="match status" value="1"/>
</dbReference>
<protein>
    <submittedName>
        <fullName evidence="4">Ribosomal protein S11</fullName>
    </submittedName>
</protein>
<dbReference type="GO" id="GO:0006412">
    <property type="term" value="P:translation"/>
    <property type="evidence" value="ECO:0007669"/>
    <property type="project" value="InterPro"/>
</dbReference>
<reference evidence="4" key="1">
    <citation type="journal article" name="Front. Plant Sci.">
        <title>Sequencing and Analysis of the Complete Organellar Genomes of Prototheca wickerhamii.</title>
        <authorList>
            <person name="Bakula Z."/>
            <person name="Gromadka R."/>
            <person name="Gawor J."/>
            <person name="Siedlecki P."/>
            <person name="Pomorski J.J."/>
            <person name="Maciszewski K."/>
            <person name="Gromadka A."/>
            <person name="Karnkowska A."/>
            <person name="Jagielski T."/>
        </authorList>
    </citation>
    <scope>NUCLEOTIDE SEQUENCE</scope>
    <source>
        <strain evidence="4">DBVPG</strain>
    </source>
</reference>
<accession>A0A873HX83</accession>
<dbReference type="GO" id="GO:0005840">
    <property type="term" value="C:ribosome"/>
    <property type="evidence" value="ECO:0007669"/>
    <property type="project" value="UniProtKB-KW"/>
</dbReference>
<keyword evidence="4" id="KW-0496">Mitochondrion</keyword>
<geneLocation type="mitochondrion" evidence="4"/>
<name>A0A873HX83_PROWI</name>
<dbReference type="InterPro" id="IPR001971">
    <property type="entry name" value="Ribosomal_uS11"/>
</dbReference>
<dbReference type="Gene3D" id="3.30.420.80">
    <property type="entry name" value="Ribosomal protein S11"/>
    <property type="match status" value="1"/>
</dbReference>
<dbReference type="PIRSF" id="PIRSF002131">
    <property type="entry name" value="Ribosomal_S11"/>
    <property type="match status" value="1"/>
</dbReference>